<dbReference type="SUPFAM" id="SSF46689">
    <property type="entry name" value="Homeodomain-like"/>
    <property type="match status" value="2"/>
</dbReference>
<dbReference type="Proteomes" id="UP000609879">
    <property type="component" value="Unassembled WGS sequence"/>
</dbReference>
<dbReference type="SMART" id="SM00342">
    <property type="entry name" value="HTH_ARAC"/>
    <property type="match status" value="1"/>
</dbReference>
<evidence type="ECO:0000256" key="2">
    <source>
        <dbReference type="ARBA" id="ARBA00023163"/>
    </source>
</evidence>
<keyword evidence="2" id="KW-0804">Transcription</keyword>
<dbReference type="Pfam" id="PF12833">
    <property type="entry name" value="HTH_18"/>
    <property type="match status" value="1"/>
</dbReference>
<evidence type="ECO:0000313" key="4">
    <source>
        <dbReference type="EMBL" id="GID74313.1"/>
    </source>
</evidence>
<name>A0ABQ3Y2W8_9ACTN</name>
<dbReference type="Gene3D" id="3.40.50.880">
    <property type="match status" value="1"/>
</dbReference>
<dbReference type="Pfam" id="PF01965">
    <property type="entry name" value="DJ-1_PfpI"/>
    <property type="match status" value="1"/>
</dbReference>
<accession>A0ABQ3Y2W8</accession>
<keyword evidence="1" id="KW-0805">Transcription regulation</keyword>
<dbReference type="InterPro" id="IPR009057">
    <property type="entry name" value="Homeodomain-like_sf"/>
</dbReference>
<gene>
    <name evidence="4" type="ORF">Ade02nite_29540</name>
</gene>
<evidence type="ECO:0000313" key="5">
    <source>
        <dbReference type="Proteomes" id="UP000609879"/>
    </source>
</evidence>
<dbReference type="SUPFAM" id="SSF52317">
    <property type="entry name" value="Class I glutamine amidotransferase-like"/>
    <property type="match status" value="1"/>
</dbReference>
<keyword evidence="5" id="KW-1185">Reference proteome</keyword>
<reference evidence="4 5" key="1">
    <citation type="submission" date="2021-01" db="EMBL/GenBank/DDBJ databases">
        <title>Whole genome shotgun sequence of Actinoplanes deccanensis NBRC 13994.</title>
        <authorList>
            <person name="Komaki H."/>
            <person name="Tamura T."/>
        </authorList>
    </citation>
    <scope>NUCLEOTIDE SEQUENCE [LARGE SCALE GENOMIC DNA]</scope>
    <source>
        <strain evidence="4 5">NBRC 13994</strain>
    </source>
</reference>
<dbReference type="PANTHER" id="PTHR43130">
    <property type="entry name" value="ARAC-FAMILY TRANSCRIPTIONAL REGULATOR"/>
    <property type="match status" value="1"/>
</dbReference>
<organism evidence="4 5">
    <name type="scientific">Paractinoplanes deccanensis</name>
    <dbReference type="NCBI Taxonomy" id="113561"/>
    <lineage>
        <taxon>Bacteria</taxon>
        <taxon>Bacillati</taxon>
        <taxon>Actinomycetota</taxon>
        <taxon>Actinomycetes</taxon>
        <taxon>Micromonosporales</taxon>
        <taxon>Micromonosporaceae</taxon>
        <taxon>Paractinoplanes</taxon>
    </lineage>
</organism>
<dbReference type="InterPro" id="IPR052158">
    <property type="entry name" value="INH-QAR"/>
</dbReference>
<dbReference type="InterPro" id="IPR002818">
    <property type="entry name" value="DJ-1/PfpI"/>
</dbReference>
<dbReference type="CDD" id="cd03137">
    <property type="entry name" value="GATase1_AraC_1"/>
    <property type="match status" value="1"/>
</dbReference>
<dbReference type="Gene3D" id="1.10.10.60">
    <property type="entry name" value="Homeodomain-like"/>
    <property type="match status" value="1"/>
</dbReference>
<evidence type="ECO:0000259" key="3">
    <source>
        <dbReference type="PROSITE" id="PS01124"/>
    </source>
</evidence>
<sequence length="311" mass="32998">MVVGEPVPAFELGIASEIFGLPRADPELPRYRYEVCAAAPGPLRTSTGFLVTPSAGLDRLRRAGLIIVTGAAPPVPPPSAELVAELHRAAGRGATVAALCTGAFTLAATGLLDGRTATTHWQYAEELATRFPAVTVDPDRIYVVDGPIATSAGASAAIDLCLHLIRREHGADVANRVAREMVVPAHRSGGQAQFSRRPVTPPNAGPGLAELLDWAADHLEADLSVGALAARAAMSPRTFIRHFTASTGATPAAWVREQRVRRAEQLLERADGTIASVARRCGFGSVDTLRRHFRRARGVGPEAYRAAFRAR</sequence>
<feature type="domain" description="HTH araC/xylS-type" evidence="3">
    <location>
        <begin position="209"/>
        <end position="307"/>
    </location>
</feature>
<protein>
    <submittedName>
        <fullName evidence="4">AraC family transcriptional regulator</fullName>
    </submittedName>
</protein>
<dbReference type="PANTHER" id="PTHR43130:SF3">
    <property type="entry name" value="HTH-TYPE TRANSCRIPTIONAL REGULATOR RV1931C"/>
    <property type="match status" value="1"/>
</dbReference>
<dbReference type="InterPro" id="IPR018060">
    <property type="entry name" value="HTH_AraC"/>
</dbReference>
<proteinExistence type="predicted"/>
<dbReference type="EMBL" id="BOMI01000057">
    <property type="protein sequence ID" value="GID74313.1"/>
    <property type="molecule type" value="Genomic_DNA"/>
</dbReference>
<dbReference type="InterPro" id="IPR029062">
    <property type="entry name" value="Class_I_gatase-like"/>
</dbReference>
<dbReference type="PROSITE" id="PS01124">
    <property type="entry name" value="HTH_ARAC_FAMILY_2"/>
    <property type="match status" value="1"/>
</dbReference>
<comment type="caution">
    <text evidence="4">The sequence shown here is derived from an EMBL/GenBank/DDBJ whole genome shotgun (WGS) entry which is preliminary data.</text>
</comment>
<evidence type="ECO:0000256" key="1">
    <source>
        <dbReference type="ARBA" id="ARBA00023015"/>
    </source>
</evidence>